<evidence type="ECO:0000313" key="3">
    <source>
        <dbReference type="Proteomes" id="UP000327157"/>
    </source>
</evidence>
<accession>A0A5N5GIK6</accession>
<dbReference type="EMBL" id="SMOL01000458">
    <property type="protein sequence ID" value="KAB2613382.1"/>
    <property type="molecule type" value="Genomic_DNA"/>
</dbReference>
<sequence>MLLGCSSEPLHKSSVKELTDKHSRALELHSASEAPIVEAETTLQEAIETFSQRDLEANGFSTSVLLREISRLQEQLNQQRAREAALISEVKNLKAEAAEKPLLQNSLKELQTKLARCEEESRKLAEANRKLKEMSKYSTAVAKKDESVEQLQAAKRTIEDLTQQHSSQGQKLQSQISSLLDENRLLNELNQQRAQEAALISEVKNLKAEVAEKPLLQNSLKELQTKLARCDEERRKLAEANIKLKKIYICLPQIIVREVLLQREISELKEQLNEQRAREAALISEVQILKDEVAEKPLLQNSLKELQTKSARFEEERRKLAEANIKFKEDVSTCKYKQCDLEHKSVEQLQAAKRTIEDLTQQHSSQGQKLQSQAESIKAAAAKRKAEASPMPVLVHVGVAWCQDHRPHSWETIPDQVFVFLLSPWCLQSKTQMVMYYSSLYLVCILGCRCFRKYKNLCVC</sequence>
<dbReference type="AlphaFoldDB" id="A0A5N5GIK6"/>
<comment type="caution">
    <text evidence="2">The sequence shown here is derived from an EMBL/GenBank/DDBJ whole genome shotgun (WGS) entry which is preliminary data.</text>
</comment>
<reference evidence="2 3" key="3">
    <citation type="submission" date="2019-11" db="EMBL/GenBank/DDBJ databases">
        <title>A de novo genome assembly of a pear dwarfing rootstock.</title>
        <authorList>
            <person name="Wang F."/>
            <person name="Wang J."/>
            <person name="Li S."/>
            <person name="Zhang Y."/>
            <person name="Fang M."/>
            <person name="Ma L."/>
            <person name="Zhao Y."/>
            <person name="Jiang S."/>
        </authorList>
    </citation>
    <scope>NUCLEOTIDE SEQUENCE [LARGE SCALE GENOMIC DNA]</scope>
    <source>
        <strain evidence="2">S2</strain>
        <tissue evidence="2">Leaf</tissue>
    </source>
</reference>
<evidence type="ECO:0000313" key="2">
    <source>
        <dbReference type="EMBL" id="KAB2613382.1"/>
    </source>
</evidence>
<proteinExistence type="predicted"/>
<organism evidence="2 3">
    <name type="scientific">Pyrus ussuriensis x Pyrus communis</name>
    <dbReference type="NCBI Taxonomy" id="2448454"/>
    <lineage>
        <taxon>Eukaryota</taxon>
        <taxon>Viridiplantae</taxon>
        <taxon>Streptophyta</taxon>
        <taxon>Embryophyta</taxon>
        <taxon>Tracheophyta</taxon>
        <taxon>Spermatophyta</taxon>
        <taxon>Magnoliopsida</taxon>
        <taxon>eudicotyledons</taxon>
        <taxon>Gunneridae</taxon>
        <taxon>Pentapetalae</taxon>
        <taxon>rosids</taxon>
        <taxon>fabids</taxon>
        <taxon>Rosales</taxon>
        <taxon>Rosaceae</taxon>
        <taxon>Amygdaloideae</taxon>
        <taxon>Maleae</taxon>
        <taxon>Pyrus</taxon>
    </lineage>
</organism>
<dbReference type="PANTHER" id="PTHR43049">
    <property type="entry name" value="EARLY ENDOSOME ANTIGEN"/>
    <property type="match status" value="1"/>
</dbReference>
<dbReference type="OrthoDB" id="1751801at2759"/>
<keyword evidence="1" id="KW-0175">Coiled coil</keyword>
<reference evidence="2 3" key="1">
    <citation type="submission" date="2019-09" db="EMBL/GenBank/DDBJ databases">
        <authorList>
            <person name="Ou C."/>
        </authorList>
    </citation>
    <scope>NUCLEOTIDE SEQUENCE [LARGE SCALE GENOMIC DNA]</scope>
    <source>
        <strain evidence="2">S2</strain>
        <tissue evidence="2">Leaf</tissue>
    </source>
</reference>
<feature type="coiled-coil region" evidence="1">
    <location>
        <begin position="62"/>
        <end position="369"/>
    </location>
</feature>
<evidence type="ECO:0000256" key="1">
    <source>
        <dbReference type="SAM" id="Coils"/>
    </source>
</evidence>
<reference evidence="3" key="2">
    <citation type="submission" date="2019-10" db="EMBL/GenBank/DDBJ databases">
        <title>A de novo genome assembly of a pear dwarfing rootstock.</title>
        <authorList>
            <person name="Wang F."/>
            <person name="Wang J."/>
            <person name="Li S."/>
            <person name="Zhang Y."/>
            <person name="Fang M."/>
            <person name="Ma L."/>
            <person name="Zhao Y."/>
            <person name="Jiang S."/>
        </authorList>
    </citation>
    <scope>NUCLEOTIDE SEQUENCE [LARGE SCALE GENOMIC DNA]</scope>
</reference>
<dbReference type="PANTHER" id="PTHR43049:SF1">
    <property type="entry name" value="EARLY ENDOSOME ANTIGEN"/>
    <property type="match status" value="1"/>
</dbReference>
<keyword evidence="3" id="KW-1185">Reference proteome</keyword>
<name>A0A5N5GIK6_9ROSA</name>
<protein>
    <submittedName>
        <fullName evidence="2">Myosin-10-like</fullName>
    </submittedName>
</protein>
<gene>
    <name evidence="2" type="ORF">D8674_035698</name>
</gene>
<dbReference type="Proteomes" id="UP000327157">
    <property type="component" value="Chromosome 9"/>
</dbReference>